<organism evidence="6 7">
    <name type="scientific">Lentithecium fluviatile CBS 122367</name>
    <dbReference type="NCBI Taxonomy" id="1168545"/>
    <lineage>
        <taxon>Eukaryota</taxon>
        <taxon>Fungi</taxon>
        <taxon>Dikarya</taxon>
        <taxon>Ascomycota</taxon>
        <taxon>Pezizomycotina</taxon>
        <taxon>Dothideomycetes</taxon>
        <taxon>Pleosporomycetidae</taxon>
        <taxon>Pleosporales</taxon>
        <taxon>Massarineae</taxon>
        <taxon>Lentitheciaceae</taxon>
        <taxon>Lentithecium</taxon>
    </lineage>
</organism>
<dbReference type="Proteomes" id="UP000799291">
    <property type="component" value="Unassembled WGS sequence"/>
</dbReference>
<dbReference type="EMBL" id="MU005650">
    <property type="protein sequence ID" value="KAF2675739.1"/>
    <property type="molecule type" value="Genomic_DNA"/>
</dbReference>
<dbReference type="GO" id="GO:0008270">
    <property type="term" value="F:zinc ion binding"/>
    <property type="evidence" value="ECO:0007669"/>
    <property type="project" value="UniProtKB-KW"/>
</dbReference>
<proteinExistence type="predicted"/>
<reference evidence="6" key="1">
    <citation type="journal article" date="2020" name="Stud. Mycol.">
        <title>101 Dothideomycetes genomes: a test case for predicting lifestyles and emergence of pathogens.</title>
        <authorList>
            <person name="Haridas S."/>
            <person name="Albert R."/>
            <person name="Binder M."/>
            <person name="Bloem J."/>
            <person name="Labutti K."/>
            <person name="Salamov A."/>
            <person name="Andreopoulos B."/>
            <person name="Baker S."/>
            <person name="Barry K."/>
            <person name="Bills G."/>
            <person name="Bluhm B."/>
            <person name="Cannon C."/>
            <person name="Castanera R."/>
            <person name="Culley D."/>
            <person name="Daum C."/>
            <person name="Ezra D."/>
            <person name="Gonzalez J."/>
            <person name="Henrissat B."/>
            <person name="Kuo A."/>
            <person name="Liang C."/>
            <person name="Lipzen A."/>
            <person name="Lutzoni F."/>
            <person name="Magnuson J."/>
            <person name="Mondo S."/>
            <person name="Nolan M."/>
            <person name="Ohm R."/>
            <person name="Pangilinan J."/>
            <person name="Park H.-J."/>
            <person name="Ramirez L."/>
            <person name="Alfaro M."/>
            <person name="Sun H."/>
            <person name="Tritt A."/>
            <person name="Yoshinaga Y."/>
            <person name="Zwiers L.-H."/>
            <person name="Turgeon B."/>
            <person name="Goodwin S."/>
            <person name="Spatafora J."/>
            <person name="Crous P."/>
            <person name="Grigoriev I."/>
        </authorList>
    </citation>
    <scope>NUCLEOTIDE SEQUENCE</scope>
    <source>
        <strain evidence="6">CBS 122367</strain>
    </source>
</reference>
<evidence type="ECO:0000256" key="2">
    <source>
        <dbReference type="ARBA" id="ARBA00022771"/>
    </source>
</evidence>
<gene>
    <name evidence="6" type="ORF">K458DRAFT_437781</name>
</gene>
<keyword evidence="2" id="KW-0863">Zinc-finger</keyword>
<accession>A0A6G1ICV1</accession>
<dbReference type="Pfam" id="PF01485">
    <property type="entry name" value="IBR"/>
    <property type="match status" value="1"/>
</dbReference>
<keyword evidence="3" id="KW-0833">Ubl conjugation pathway</keyword>
<keyword evidence="1" id="KW-0479">Metal-binding</keyword>
<evidence type="ECO:0000313" key="6">
    <source>
        <dbReference type="EMBL" id="KAF2675739.1"/>
    </source>
</evidence>
<protein>
    <recommendedName>
        <fullName evidence="5">IBR domain-containing protein</fullName>
    </recommendedName>
</protein>
<evidence type="ECO:0000256" key="1">
    <source>
        <dbReference type="ARBA" id="ARBA00022723"/>
    </source>
</evidence>
<evidence type="ECO:0000313" key="7">
    <source>
        <dbReference type="Proteomes" id="UP000799291"/>
    </source>
</evidence>
<keyword evidence="7" id="KW-1185">Reference proteome</keyword>
<sequence>MMFSGAVAKAQEAFGPTSVNLDIVARKLILTDLSSKYFPVLCCQENCQQPVSIPDLHKHAAGSTVDSLLRASLKYYIRSHPDQYRYCRKVDCGAVYMRNGSYEIFTCPICLTQTSTVCYHEPHVDRTCAEYEEGDREGEENERHLLGVLEEMHPDDELIVDADIAEQLFQDFREQTDEEIPLEQRAEADFLEQLVEANFLDLGLLGDQPRDPFDLGLLE</sequence>
<dbReference type="InterPro" id="IPR002867">
    <property type="entry name" value="IBR_dom"/>
</dbReference>
<keyword evidence="4" id="KW-0862">Zinc</keyword>
<evidence type="ECO:0000259" key="5">
    <source>
        <dbReference type="Pfam" id="PF01485"/>
    </source>
</evidence>
<evidence type="ECO:0000256" key="4">
    <source>
        <dbReference type="ARBA" id="ARBA00022833"/>
    </source>
</evidence>
<feature type="domain" description="IBR" evidence="5">
    <location>
        <begin position="68"/>
        <end position="128"/>
    </location>
</feature>
<dbReference type="OrthoDB" id="10009520at2759"/>
<name>A0A6G1ICV1_9PLEO</name>
<dbReference type="SUPFAM" id="SSF57850">
    <property type="entry name" value="RING/U-box"/>
    <property type="match status" value="1"/>
</dbReference>
<evidence type="ECO:0000256" key="3">
    <source>
        <dbReference type="ARBA" id="ARBA00022786"/>
    </source>
</evidence>
<dbReference type="CDD" id="cd20335">
    <property type="entry name" value="BRcat_RBR"/>
    <property type="match status" value="1"/>
</dbReference>
<dbReference type="AlphaFoldDB" id="A0A6G1ICV1"/>